<evidence type="ECO:0000259" key="2">
    <source>
        <dbReference type="Pfam" id="PF13568"/>
    </source>
</evidence>
<feature type="signal peptide" evidence="1">
    <location>
        <begin position="1"/>
        <end position="20"/>
    </location>
</feature>
<evidence type="ECO:0000313" key="4">
    <source>
        <dbReference type="Proteomes" id="UP001501725"/>
    </source>
</evidence>
<protein>
    <submittedName>
        <fullName evidence="3">Porin family protein</fullName>
    </submittedName>
</protein>
<sequence length="195" mass="21345">MKARLPFVLAALLAAQVSSAQFNIGAKGGVNLTKIEGRSFQEGFQTGYHLGAFMEIGLGKKWHLQPELLFNQVQGRYDTAFRQVYQNAFSDARSGNVKLNYLSIPILLNYHVGKALSLQAGPQFGVLINKDKNLLQNGSEAFKGGDLSLLGGAQIHLSKLRFTGRYGVGLNNLNDITTKDKWKSQTIQLSVGFAL</sequence>
<dbReference type="InterPro" id="IPR025665">
    <property type="entry name" value="Beta-barrel_OMP_2"/>
</dbReference>
<dbReference type="Pfam" id="PF13568">
    <property type="entry name" value="OMP_b-brl_2"/>
    <property type="match status" value="1"/>
</dbReference>
<accession>A0ABP8H1S9</accession>
<dbReference type="Proteomes" id="UP001501725">
    <property type="component" value="Unassembled WGS sequence"/>
</dbReference>
<proteinExistence type="predicted"/>
<feature type="domain" description="Outer membrane protein beta-barrel" evidence="2">
    <location>
        <begin position="15"/>
        <end position="173"/>
    </location>
</feature>
<evidence type="ECO:0000256" key="1">
    <source>
        <dbReference type="SAM" id="SignalP"/>
    </source>
</evidence>
<keyword evidence="4" id="KW-1185">Reference proteome</keyword>
<gene>
    <name evidence="3" type="ORF">GCM10023184_26080</name>
</gene>
<evidence type="ECO:0000313" key="3">
    <source>
        <dbReference type="EMBL" id="GAA4333111.1"/>
    </source>
</evidence>
<name>A0ABP8H1S9_9BACT</name>
<dbReference type="EMBL" id="BAABGY010000007">
    <property type="protein sequence ID" value="GAA4333111.1"/>
    <property type="molecule type" value="Genomic_DNA"/>
</dbReference>
<feature type="chain" id="PRO_5046099938" evidence="1">
    <location>
        <begin position="21"/>
        <end position="195"/>
    </location>
</feature>
<organism evidence="3 4">
    <name type="scientific">Flaviaesturariibacter amylovorans</name>
    <dbReference type="NCBI Taxonomy" id="1084520"/>
    <lineage>
        <taxon>Bacteria</taxon>
        <taxon>Pseudomonadati</taxon>
        <taxon>Bacteroidota</taxon>
        <taxon>Chitinophagia</taxon>
        <taxon>Chitinophagales</taxon>
        <taxon>Chitinophagaceae</taxon>
        <taxon>Flaviaestuariibacter</taxon>
    </lineage>
</organism>
<comment type="caution">
    <text evidence="3">The sequence shown here is derived from an EMBL/GenBank/DDBJ whole genome shotgun (WGS) entry which is preliminary data.</text>
</comment>
<keyword evidence="1" id="KW-0732">Signal</keyword>
<reference evidence="4" key="1">
    <citation type="journal article" date="2019" name="Int. J. Syst. Evol. Microbiol.">
        <title>The Global Catalogue of Microorganisms (GCM) 10K type strain sequencing project: providing services to taxonomists for standard genome sequencing and annotation.</title>
        <authorList>
            <consortium name="The Broad Institute Genomics Platform"/>
            <consortium name="The Broad Institute Genome Sequencing Center for Infectious Disease"/>
            <person name="Wu L."/>
            <person name="Ma J."/>
        </authorList>
    </citation>
    <scope>NUCLEOTIDE SEQUENCE [LARGE SCALE GENOMIC DNA]</scope>
    <source>
        <strain evidence="4">JCM 17919</strain>
    </source>
</reference>
<dbReference type="RefSeq" id="WP_345256191.1">
    <property type="nucleotide sequence ID" value="NZ_BAABGY010000007.1"/>
</dbReference>